<evidence type="ECO:0000256" key="4">
    <source>
        <dbReference type="ARBA" id="ARBA00022723"/>
    </source>
</evidence>
<name>H2SX81_TAKRU</name>
<organism evidence="10 11">
    <name type="scientific">Takifugu rubripes</name>
    <name type="common">Japanese pufferfish</name>
    <name type="synonym">Fugu rubripes</name>
    <dbReference type="NCBI Taxonomy" id="31033"/>
    <lineage>
        <taxon>Eukaryota</taxon>
        <taxon>Metazoa</taxon>
        <taxon>Chordata</taxon>
        <taxon>Craniata</taxon>
        <taxon>Vertebrata</taxon>
        <taxon>Euteleostomi</taxon>
        <taxon>Actinopterygii</taxon>
        <taxon>Neopterygii</taxon>
        <taxon>Teleostei</taxon>
        <taxon>Neoteleostei</taxon>
        <taxon>Acanthomorphata</taxon>
        <taxon>Eupercaria</taxon>
        <taxon>Tetraodontiformes</taxon>
        <taxon>Tetradontoidea</taxon>
        <taxon>Tetraodontidae</taxon>
        <taxon>Takifugu</taxon>
    </lineage>
</organism>
<keyword evidence="6 8" id="KW-0862">Zinc</keyword>
<evidence type="ECO:0000256" key="7">
    <source>
        <dbReference type="ARBA" id="ARBA00047658"/>
    </source>
</evidence>
<evidence type="ECO:0000256" key="8">
    <source>
        <dbReference type="RuleBase" id="RU365076"/>
    </source>
</evidence>
<dbReference type="GO" id="GO:0004663">
    <property type="term" value="F:Rab geranylgeranyltransferase activity"/>
    <property type="evidence" value="ECO:0007669"/>
    <property type="project" value="UniProtKB-UniRule"/>
</dbReference>
<dbReference type="PANTHER" id="PTHR11774:SF11">
    <property type="entry name" value="GERANYLGERANYL TRANSFERASE TYPE-2 SUBUNIT BETA"/>
    <property type="match status" value="1"/>
</dbReference>
<dbReference type="InterPro" id="IPR045089">
    <property type="entry name" value="PGGT1B-like"/>
</dbReference>
<evidence type="ECO:0000256" key="3">
    <source>
        <dbReference type="ARBA" id="ARBA00022679"/>
    </source>
</evidence>
<dbReference type="InterPro" id="IPR008930">
    <property type="entry name" value="Terpenoid_cyclase/PrenylTrfase"/>
</dbReference>
<dbReference type="InParanoid" id="H2SX81"/>
<dbReference type="GO" id="GO:0046872">
    <property type="term" value="F:metal ion binding"/>
    <property type="evidence" value="ECO:0007669"/>
    <property type="project" value="UniProtKB-KW"/>
</dbReference>
<gene>
    <name evidence="10" type="primary">rabggtb</name>
</gene>
<evidence type="ECO:0000256" key="1">
    <source>
        <dbReference type="ARBA" id="ARBA00010497"/>
    </source>
</evidence>
<dbReference type="GO" id="GO:0005968">
    <property type="term" value="C:Rab-protein geranylgeranyltransferase complex"/>
    <property type="evidence" value="ECO:0007669"/>
    <property type="project" value="UniProtKB-UniRule"/>
</dbReference>
<comment type="similarity">
    <text evidence="1 8">Belongs to the protein prenyltransferase subunit beta family.</text>
</comment>
<sequence length="336" mass="37493">MLDKHADYIAAYGSKNDDYEYTLSEYLRMSGIYWGLTVMDLMGQLPRMNQQEIIDFITACQHECGGISASIGHDPHLLYTLSAIQILCLYDSTDAIDVDKVVEYIKGLQQEDGSFAGDKWGEIDTRFSFCAAAALALLGRMDAINVDKAVEFVLSCMNFDGGFGCRPGSESHAGQIYCCTGFLSLTGQLHQVNADLLGWWLCERQLLSGGLNGRPEKLPDVCYSWWVLASLKIIGKIHWIDKAKLRTFILACQDEETGGFADRPGDMVDPFHTLFGVAGLSLLGDKQIKPVNPVLCMPEDIMQRLNLKPELLNFFLPMLTLVLLHHRNLEIIFSHA</sequence>
<comment type="cofactor">
    <cofactor evidence="8">
        <name>Zn(2+)</name>
        <dbReference type="ChEBI" id="CHEBI:29105"/>
    </cofactor>
    <text evidence="8">Binds 1 zinc ion per subunit.</text>
</comment>
<comment type="function">
    <text evidence="8">Catalyzes the transfer of a geranylgeranyl moiety from geranylgeranyl diphosphate to both cysteines of proteins with the C-terminal sequence -XXCC, -XCXC and -CCXX.</text>
</comment>
<dbReference type="eggNOG" id="KOG0366">
    <property type="taxonomic scope" value="Eukaryota"/>
</dbReference>
<dbReference type="Proteomes" id="UP000005226">
    <property type="component" value="Chromosome 22"/>
</dbReference>
<keyword evidence="3 8" id="KW-0808">Transferase</keyword>
<reference evidence="10" key="3">
    <citation type="submission" date="2025-09" db="UniProtKB">
        <authorList>
            <consortium name="Ensembl"/>
        </authorList>
    </citation>
    <scope>IDENTIFICATION</scope>
</reference>
<keyword evidence="2 8" id="KW-0637">Prenyltransferase</keyword>
<dbReference type="EC" id="2.5.1.60" evidence="8"/>
<dbReference type="InterPro" id="IPR001330">
    <property type="entry name" value="Prenyltrans"/>
</dbReference>
<dbReference type="HOGENOM" id="CLU_028946_3_0_1"/>
<evidence type="ECO:0000313" key="10">
    <source>
        <dbReference type="Ensembl" id="ENSTRUP00000017019.3"/>
    </source>
</evidence>
<keyword evidence="11" id="KW-1185">Reference proteome</keyword>
<evidence type="ECO:0000259" key="9">
    <source>
        <dbReference type="Pfam" id="PF00432"/>
    </source>
</evidence>
<dbReference type="Gene3D" id="1.50.10.20">
    <property type="match status" value="1"/>
</dbReference>
<reference evidence="10" key="2">
    <citation type="submission" date="2025-08" db="UniProtKB">
        <authorList>
            <consortium name="Ensembl"/>
        </authorList>
    </citation>
    <scope>IDENTIFICATION</scope>
</reference>
<dbReference type="AlphaFoldDB" id="H2SX81"/>
<dbReference type="Ensembl" id="ENSTRUT00000017092.3">
    <property type="protein sequence ID" value="ENSTRUP00000017019.3"/>
    <property type="gene ID" value="ENSTRUG00000006929.3"/>
</dbReference>
<keyword evidence="5" id="KW-0677">Repeat</keyword>
<evidence type="ECO:0000256" key="6">
    <source>
        <dbReference type="ARBA" id="ARBA00022833"/>
    </source>
</evidence>
<dbReference type="Pfam" id="PF00432">
    <property type="entry name" value="Prenyltrans"/>
    <property type="match status" value="1"/>
</dbReference>
<accession>H2SX81</accession>
<proteinExistence type="inferred from homology"/>
<evidence type="ECO:0000313" key="11">
    <source>
        <dbReference type="Proteomes" id="UP000005226"/>
    </source>
</evidence>
<comment type="catalytic activity">
    <reaction evidence="7 8">
        <text>geranylgeranyl diphosphate + L-cysteinyl-[protein] = S-geranylgeranyl-L-cysteinyl-[protein] + diphosphate</text>
        <dbReference type="Rhea" id="RHEA:21240"/>
        <dbReference type="Rhea" id="RHEA-COMP:10131"/>
        <dbReference type="Rhea" id="RHEA-COMP:11537"/>
        <dbReference type="ChEBI" id="CHEBI:29950"/>
        <dbReference type="ChEBI" id="CHEBI:33019"/>
        <dbReference type="ChEBI" id="CHEBI:57533"/>
        <dbReference type="ChEBI" id="CHEBI:86021"/>
        <dbReference type="EC" id="2.5.1.60"/>
    </reaction>
</comment>
<dbReference type="STRING" id="31033.ENSTRUP00000017019"/>
<reference evidence="10 11" key="1">
    <citation type="journal article" date="2011" name="Genome Biol. Evol.">
        <title>Integration of the genetic map and genome assembly of fugu facilitates insights into distinct features of genome evolution in teleosts and mammals.</title>
        <authorList>
            <person name="Kai W."/>
            <person name="Kikuchi K."/>
            <person name="Tohari S."/>
            <person name="Chew A.K."/>
            <person name="Tay A."/>
            <person name="Fujiwara A."/>
            <person name="Hosoya S."/>
            <person name="Suetake H."/>
            <person name="Naruse K."/>
            <person name="Brenner S."/>
            <person name="Suzuki Y."/>
            <person name="Venkatesh B."/>
        </authorList>
    </citation>
    <scope>NUCLEOTIDE SEQUENCE [LARGE SCALE GENOMIC DNA]</scope>
</reference>
<dbReference type="CDD" id="cd02894">
    <property type="entry name" value="GGTase-II"/>
    <property type="match status" value="1"/>
</dbReference>
<evidence type="ECO:0000256" key="5">
    <source>
        <dbReference type="ARBA" id="ARBA00022737"/>
    </source>
</evidence>
<dbReference type="PANTHER" id="PTHR11774">
    <property type="entry name" value="GERANYLGERANYL TRANSFERASE TYPE BETA SUBUNIT"/>
    <property type="match status" value="1"/>
</dbReference>
<feature type="domain" description="Prenyltransferase alpha-alpha toroid" evidence="9">
    <location>
        <begin position="3"/>
        <end position="297"/>
    </location>
</feature>
<protein>
    <recommendedName>
        <fullName evidence="8">Geranylgeranyl transferase type-2 subunit beta</fullName>
        <ecNumber evidence="8">2.5.1.60</ecNumber>
    </recommendedName>
</protein>
<keyword evidence="4 8" id="KW-0479">Metal-binding</keyword>
<dbReference type="FunCoup" id="H2SX81">
    <property type="interactions" value="1131"/>
</dbReference>
<evidence type="ECO:0000256" key="2">
    <source>
        <dbReference type="ARBA" id="ARBA00022602"/>
    </source>
</evidence>
<dbReference type="SUPFAM" id="SSF48239">
    <property type="entry name" value="Terpenoid cyclases/Protein prenyltransferases"/>
    <property type="match status" value="1"/>
</dbReference>
<dbReference type="OMA" id="VKRCQCP"/>
<dbReference type="InterPro" id="IPR026873">
    <property type="entry name" value="Ptb1"/>
</dbReference>
<dbReference type="GeneTree" id="ENSGT00950000183128"/>